<dbReference type="InterPro" id="IPR015915">
    <property type="entry name" value="Kelch-typ_b-propeller"/>
</dbReference>
<dbReference type="SUPFAM" id="SSF117281">
    <property type="entry name" value="Kelch motif"/>
    <property type="match status" value="1"/>
</dbReference>
<accession>A0A2N6QPM9</accession>
<gene>
    <name evidence="1" type="ORF">CJ231_08915</name>
</gene>
<dbReference type="InterPro" id="IPR056734">
    <property type="entry name" value="NANM"/>
</dbReference>
<dbReference type="OrthoDB" id="9803597at2"/>
<dbReference type="Pfam" id="PF24996">
    <property type="entry name" value="NANM"/>
    <property type="match status" value="2"/>
</dbReference>
<protein>
    <submittedName>
        <fullName evidence="1">Mutarotase</fullName>
    </submittedName>
</protein>
<dbReference type="Proteomes" id="UP000235564">
    <property type="component" value="Unassembled WGS sequence"/>
</dbReference>
<organism evidence="1 2">
    <name type="scientific">Hoylesella buccalis</name>
    <dbReference type="NCBI Taxonomy" id="28127"/>
    <lineage>
        <taxon>Bacteria</taxon>
        <taxon>Pseudomonadati</taxon>
        <taxon>Bacteroidota</taxon>
        <taxon>Bacteroidia</taxon>
        <taxon>Bacteroidales</taxon>
        <taxon>Prevotellaceae</taxon>
        <taxon>Hoylesella</taxon>
    </lineage>
</organism>
<evidence type="ECO:0000313" key="1">
    <source>
        <dbReference type="EMBL" id="PMC23650.1"/>
    </source>
</evidence>
<dbReference type="AlphaFoldDB" id="A0A2N6QPM9"/>
<dbReference type="EMBL" id="PNGJ01000007">
    <property type="protein sequence ID" value="PMC23650.1"/>
    <property type="molecule type" value="Genomic_DNA"/>
</dbReference>
<proteinExistence type="predicted"/>
<comment type="caution">
    <text evidence="1">The sequence shown here is derived from an EMBL/GenBank/DDBJ whole genome shotgun (WGS) entry which is preliminary data.</text>
</comment>
<reference evidence="1 2" key="1">
    <citation type="submission" date="2017-09" db="EMBL/GenBank/DDBJ databases">
        <title>Bacterial strain isolated from the female urinary microbiota.</title>
        <authorList>
            <person name="Thomas-White K."/>
            <person name="Kumar N."/>
            <person name="Forster S."/>
            <person name="Putonti C."/>
            <person name="Lawley T."/>
            <person name="Wolfe A.J."/>
        </authorList>
    </citation>
    <scope>NUCLEOTIDE SEQUENCE [LARGE SCALE GENOMIC DNA]</scope>
    <source>
        <strain evidence="1 2">UMB0536</strain>
    </source>
</reference>
<name>A0A2N6QPM9_9BACT</name>
<dbReference type="Gene3D" id="2.120.10.80">
    <property type="entry name" value="Kelch-type beta propeller"/>
    <property type="match status" value="2"/>
</dbReference>
<evidence type="ECO:0000313" key="2">
    <source>
        <dbReference type="Proteomes" id="UP000235564"/>
    </source>
</evidence>
<sequence length="377" mass="40967">MMRNKGEVCKIKTKRITSFAHQLLIFIFMTCICNHDASAKVTDHLQMERVKGFPANEKGLEKGVSACFAGIVDGYLIMAGGCNFPNVPAADGGKKKFYQGIYAAKISTTADTLDWQLIGKLPEPCAYGVSVSLPNGLLCMGGCNAEGSSDQVFKITIEQRKAVVEAYPALPWKLDNFAGSLGHSTVMVYDGLHIAQLQLEDLQKGWQILSPLTSEVLGQPVCGYTDGAFYAWGGCTSKTDKQDAQLQMQGYQFAKNGAKPVEGPRTCLQEEIYLGGAAVVNCGDAGIVTLGGVNKDVFEAAVNRPMPGYMKHPIAWYRFNPYINSYKNGKWTLLGSHEAAARAGASLVFDGTYIYIIGGELKPGIRTAEIYRFRLPL</sequence>